<comment type="similarity">
    <text evidence="5">Belongs to the EutC family.</text>
</comment>
<dbReference type="EC" id="4.3.1.7" evidence="5"/>
<dbReference type="GO" id="GO:0009350">
    <property type="term" value="C:ethanolamine ammonia-lyase complex"/>
    <property type="evidence" value="ECO:0007669"/>
    <property type="project" value="UniProtKB-UniRule"/>
</dbReference>
<dbReference type="EMBL" id="QCYK01000002">
    <property type="protein sequence ID" value="PUZ25671.1"/>
    <property type="molecule type" value="Genomic_DNA"/>
</dbReference>
<dbReference type="GO" id="GO:0031419">
    <property type="term" value="F:cobalamin binding"/>
    <property type="evidence" value="ECO:0007669"/>
    <property type="project" value="UniProtKB-UniRule"/>
</dbReference>
<comment type="caution">
    <text evidence="6">The sequence shown here is derived from an EMBL/GenBank/DDBJ whole genome shotgun (WGS) entry which is preliminary data.</text>
</comment>
<keyword evidence="3 5" id="KW-0170">Cobalt</keyword>
<dbReference type="NCBIfam" id="NF003971">
    <property type="entry name" value="PRK05465.1"/>
    <property type="match status" value="1"/>
</dbReference>
<dbReference type="HAMAP" id="MF_00601">
    <property type="entry name" value="EutC"/>
    <property type="match status" value="1"/>
</dbReference>
<dbReference type="GO" id="GO:0046336">
    <property type="term" value="P:ethanolamine catabolic process"/>
    <property type="evidence" value="ECO:0007669"/>
    <property type="project" value="UniProtKB-UniRule"/>
</dbReference>
<comment type="function">
    <text evidence="5">Catalyzes the deamination of various vicinal amino-alcohols to oxo compounds. Allows this organism to utilize ethanolamine as the sole source of nitrogen and carbon in the presence of external vitamin B12.</text>
</comment>
<comment type="catalytic activity">
    <reaction evidence="5">
        <text>ethanolamine = acetaldehyde + NH4(+)</text>
        <dbReference type="Rhea" id="RHEA:15313"/>
        <dbReference type="ChEBI" id="CHEBI:15343"/>
        <dbReference type="ChEBI" id="CHEBI:28938"/>
        <dbReference type="ChEBI" id="CHEBI:57603"/>
        <dbReference type="EC" id="4.3.1.7"/>
    </reaction>
</comment>
<protein>
    <recommendedName>
        <fullName evidence="5">Ethanolamine ammonia-lyase small subunit</fullName>
        <shortName evidence="5">EAL small subunit</shortName>
        <ecNumber evidence="5">4.3.1.7</ecNumber>
    </recommendedName>
</protein>
<keyword evidence="7" id="KW-1185">Reference proteome</keyword>
<dbReference type="OrthoDB" id="114248at2"/>
<dbReference type="GO" id="GO:0008851">
    <property type="term" value="F:ethanolamine ammonia-lyase activity"/>
    <property type="evidence" value="ECO:0007669"/>
    <property type="project" value="UniProtKB-UniRule"/>
</dbReference>
<dbReference type="Gene3D" id="3.40.50.11240">
    <property type="entry name" value="Ethanolamine ammonia-lyase light chain (EutC)"/>
    <property type="match status" value="1"/>
</dbReference>
<comment type="pathway">
    <text evidence="5">Amine and polyamine degradation; ethanolamine degradation.</text>
</comment>
<evidence type="ECO:0000256" key="4">
    <source>
        <dbReference type="ARBA" id="ARBA00024446"/>
    </source>
</evidence>
<sequence length="249" mass="26668">MEDAWVHLQQFTSARIALGRTGTSIPLKEMLAFRLAHAHARDAVYSLLEVDALQQACSEAFRLPVRVLHSQAADREVYLQRPDKGRQLDAVSVAALQDLPPEDLGKNIAFVITDGLSATAVNVHALPLLSLVLPALLESGYSLSPLHLVRQGRVAVGDAVGALLQARLVVVLIGERPGLSSPDSMGVYLTFAPQPGLTDEARNCISNIRPGGLSSEMAAARLAHLVRNALRQGLSGVHLKDDLMDGLLT</sequence>
<evidence type="ECO:0000256" key="1">
    <source>
        <dbReference type="ARBA" id="ARBA00022628"/>
    </source>
</evidence>
<comment type="subcellular location">
    <subcellularLocation>
        <location evidence="5">Bacterial microcompartment</location>
    </subcellularLocation>
</comment>
<dbReference type="Gene3D" id="1.10.30.40">
    <property type="entry name" value="Ethanolamine ammonia-lyase light chain (EutC), N-terminal domain"/>
    <property type="match status" value="1"/>
</dbReference>
<proteinExistence type="inferred from homology"/>
<reference evidence="6 7" key="1">
    <citation type="submission" date="2018-04" db="EMBL/GenBank/DDBJ databases">
        <title>Chitinophaga fuyangensis sp. nov., isolated from soil in a chemical factory.</title>
        <authorList>
            <person name="Chen K."/>
        </authorList>
    </citation>
    <scope>NUCLEOTIDE SEQUENCE [LARGE SCALE GENOMIC DNA]</scope>
    <source>
        <strain evidence="6 7">LY-1</strain>
    </source>
</reference>
<keyword evidence="1 5" id="KW-0846">Cobalamin</keyword>
<dbReference type="RefSeq" id="WP_108687510.1">
    <property type="nucleotide sequence ID" value="NZ_QCYK01000002.1"/>
</dbReference>
<dbReference type="InterPro" id="IPR042251">
    <property type="entry name" value="EutC_C"/>
</dbReference>
<dbReference type="GO" id="GO:0006520">
    <property type="term" value="P:amino acid metabolic process"/>
    <property type="evidence" value="ECO:0007669"/>
    <property type="project" value="InterPro"/>
</dbReference>
<dbReference type="PIRSF" id="PIRSF018982">
    <property type="entry name" value="EutC"/>
    <property type="match status" value="1"/>
</dbReference>
<evidence type="ECO:0000256" key="2">
    <source>
        <dbReference type="ARBA" id="ARBA00023239"/>
    </source>
</evidence>
<accession>A0A2T7BHB0</accession>
<evidence type="ECO:0000313" key="7">
    <source>
        <dbReference type="Proteomes" id="UP000244450"/>
    </source>
</evidence>
<feature type="binding site" evidence="5">
    <location>
        <position position="204"/>
    </location>
    <ligand>
        <name>adenosylcob(III)alamin</name>
        <dbReference type="ChEBI" id="CHEBI:18408"/>
    </ligand>
</feature>
<dbReference type="InterPro" id="IPR009246">
    <property type="entry name" value="EutC"/>
</dbReference>
<dbReference type="UniPathway" id="UPA00560"/>
<comment type="cofactor">
    <cofactor evidence="5">
        <name>adenosylcob(III)alamin</name>
        <dbReference type="ChEBI" id="CHEBI:18408"/>
    </cofactor>
    <text evidence="5">Binds between the large and small subunits.</text>
</comment>
<dbReference type="InterPro" id="IPR042255">
    <property type="entry name" value="EutC_N"/>
</dbReference>
<dbReference type="PANTHER" id="PTHR39330">
    <property type="entry name" value="ETHANOLAMINE AMMONIA-LYASE LIGHT CHAIN"/>
    <property type="match status" value="1"/>
</dbReference>
<dbReference type="Proteomes" id="UP000244450">
    <property type="component" value="Unassembled WGS sequence"/>
</dbReference>
<dbReference type="PANTHER" id="PTHR39330:SF1">
    <property type="entry name" value="ETHANOLAMINE AMMONIA-LYASE SMALL SUBUNIT"/>
    <property type="match status" value="1"/>
</dbReference>
<evidence type="ECO:0000256" key="3">
    <source>
        <dbReference type="ARBA" id="ARBA00023285"/>
    </source>
</evidence>
<feature type="binding site" evidence="5">
    <location>
        <position position="175"/>
    </location>
    <ligand>
        <name>adenosylcob(III)alamin</name>
        <dbReference type="ChEBI" id="CHEBI:18408"/>
    </ligand>
</feature>
<keyword evidence="4 5" id="KW-1283">Bacterial microcompartment</keyword>
<keyword evidence="2 5" id="KW-0456">Lyase</keyword>
<evidence type="ECO:0000256" key="5">
    <source>
        <dbReference type="HAMAP-Rule" id="MF_00601"/>
    </source>
</evidence>
<evidence type="ECO:0000313" key="6">
    <source>
        <dbReference type="EMBL" id="PUZ25671.1"/>
    </source>
</evidence>
<name>A0A2T7BHB0_9BACT</name>
<gene>
    <name evidence="5" type="primary">eutC</name>
    <name evidence="6" type="ORF">DCC81_15485</name>
</gene>
<dbReference type="Pfam" id="PF05985">
    <property type="entry name" value="EutC"/>
    <property type="match status" value="1"/>
</dbReference>
<feature type="binding site" evidence="5">
    <location>
        <position position="154"/>
    </location>
    <ligand>
        <name>adenosylcob(III)alamin</name>
        <dbReference type="ChEBI" id="CHEBI:18408"/>
    </ligand>
</feature>
<organism evidence="6 7">
    <name type="scientific">Chitinophaga parva</name>
    <dbReference type="NCBI Taxonomy" id="2169414"/>
    <lineage>
        <taxon>Bacteria</taxon>
        <taxon>Pseudomonadati</taxon>
        <taxon>Bacteroidota</taxon>
        <taxon>Chitinophagia</taxon>
        <taxon>Chitinophagales</taxon>
        <taxon>Chitinophagaceae</taxon>
        <taxon>Chitinophaga</taxon>
    </lineage>
</organism>
<dbReference type="GO" id="GO:0031471">
    <property type="term" value="C:ethanolamine degradation polyhedral organelle"/>
    <property type="evidence" value="ECO:0007669"/>
    <property type="project" value="UniProtKB-UniRule"/>
</dbReference>
<comment type="subunit">
    <text evidence="5">The basic unit is a heterodimer which dimerizes to form tetramers. The heterotetramers trimerize; 6 large subunits form a core ring with 6 small subunits projecting outwards.</text>
</comment>
<dbReference type="AlphaFoldDB" id="A0A2T7BHB0"/>